<dbReference type="AlphaFoldDB" id="A0A4R6N372"/>
<keyword evidence="2 3" id="KW-0040">ANK repeat</keyword>
<dbReference type="InterPro" id="IPR002110">
    <property type="entry name" value="Ankyrin_rpt"/>
</dbReference>
<keyword evidence="5" id="KW-1185">Reference proteome</keyword>
<evidence type="ECO:0000256" key="1">
    <source>
        <dbReference type="ARBA" id="ARBA00022737"/>
    </source>
</evidence>
<organism evidence="4 5">
    <name type="scientific">Roseateles asaccharophilus</name>
    <dbReference type="NCBI Taxonomy" id="582607"/>
    <lineage>
        <taxon>Bacteria</taxon>
        <taxon>Pseudomonadati</taxon>
        <taxon>Pseudomonadota</taxon>
        <taxon>Betaproteobacteria</taxon>
        <taxon>Burkholderiales</taxon>
        <taxon>Sphaerotilaceae</taxon>
        <taxon>Roseateles</taxon>
    </lineage>
</organism>
<proteinExistence type="predicted"/>
<evidence type="ECO:0000313" key="5">
    <source>
        <dbReference type="Proteomes" id="UP000295357"/>
    </source>
</evidence>
<evidence type="ECO:0000256" key="2">
    <source>
        <dbReference type="ARBA" id="ARBA00023043"/>
    </source>
</evidence>
<dbReference type="SUPFAM" id="SSF48403">
    <property type="entry name" value="Ankyrin repeat"/>
    <property type="match status" value="1"/>
</dbReference>
<accession>A0A4R6N372</accession>
<keyword evidence="1" id="KW-0677">Repeat</keyword>
<name>A0A4R6N372_9BURK</name>
<protein>
    <submittedName>
        <fullName evidence="4">Uncharacterized protein</fullName>
    </submittedName>
</protein>
<dbReference type="InterPro" id="IPR036770">
    <property type="entry name" value="Ankyrin_rpt-contain_sf"/>
</dbReference>
<dbReference type="Pfam" id="PF12796">
    <property type="entry name" value="Ank_2"/>
    <property type="match status" value="2"/>
</dbReference>
<evidence type="ECO:0000313" key="4">
    <source>
        <dbReference type="EMBL" id="TDP09599.1"/>
    </source>
</evidence>
<dbReference type="SMART" id="SM00248">
    <property type="entry name" value="ANK"/>
    <property type="match status" value="4"/>
</dbReference>
<gene>
    <name evidence="4" type="ORF">DFR39_104160</name>
</gene>
<reference evidence="4 5" key="1">
    <citation type="submission" date="2019-03" db="EMBL/GenBank/DDBJ databases">
        <title>Genomic Encyclopedia of Type Strains, Phase IV (KMG-IV): sequencing the most valuable type-strain genomes for metagenomic binning, comparative biology and taxonomic classification.</title>
        <authorList>
            <person name="Goeker M."/>
        </authorList>
    </citation>
    <scope>NUCLEOTIDE SEQUENCE [LARGE SCALE GENOMIC DNA]</scope>
    <source>
        <strain evidence="4 5">DSM 25082</strain>
    </source>
</reference>
<feature type="repeat" description="ANK" evidence="3">
    <location>
        <begin position="100"/>
        <end position="128"/>
    </location>
</feature>
<dbReference type="RefSeq" id="WP_133603576.1">
    <property type="nucleotide sequence ID" value="NZ_JAUFPJ010000004.1"/>
</dbReference>
<sequence length="223" mass="23570">MKRARALATGCQRRVLLGGVLGLGLLGGAAADTLNADLLQAARLDDGRRTMSLLLRGANPNARDERGQTALLIALKEESEKALKSLLEHPGLDTNLANAAGETPLMLAALRGRLDWVQALRQRGAEINRPGWTPLHYACSGPDEGVVDWLLLQGAEIDARSPNGSTPLMLAAGYGGISSAERLLKAGAKAGLRNEQGQTAADFAERAGRDRLARQLRAAADKP</sequence>
<dbReference type="PROSITE" id="PS50297">
    <property type="entry name" value="ANK_REP_REGION"/>
    <property type="match status" value="3"/>
</dbReference>
<dbReference type="PANTHER" id="PTHR24171">
    <property type="entry name" value="ANKYRIN REPEAT DOMAIN-CONTAINING PROTEIN 39-RELATED"/>
    <property type="match status" value="1"/>
</dbReference>
<dbReference type="Gene3D" id="1.25.40.20">
    <property type="entry name" value="Ankyrin repeat-containing domain"/>
    <property type="match status" value="2"/>
</dbReference>
<evidence type="ECO:0000256" key="3">
    <source>
        <dbReference type="PROSITE-ProRule" id="PRU00023"/>
    </source>
</evidence>
<dbReference type="Proteomes" id="UP000295357">
    <property type="component" value="Unassembled WGS sequence"/>
</dbReference>
<feature type="repeat" description="ANK" evidence="3">
    <location>
        <begin position="163"/>
        <end position="195"/>
    </location>
</feature>
<dbReference type="EMBL" id="SNXE01000004">
    <property type="protein sequence ID" value="TDP09599.1"/>
    <property type="molecule type" value="Genomic_DNA"/>
</dbReference>
<dbReference type="PROSITE" id="PS50088">
    <property type="entry name" value="ANK_REPEAT"/>
    <property type="match status" value="3"/>
</dbReference>
<comment type="caution">
    <text evidence="4">The sequence shown here is derived from an EMBL/GenBank/DDBJ whole genome shotgun (WGS) entry which is preliminary data.</text>
</comment>
<dbReference type="OrthoDB" id="198309at2"/>
<feature type="repeat" description="ANK" evidence="3">
    <location>
        <begin position="130"/>
        <end position="162"/>
    </location>
</feature>